<evidence type="ECO:0000256" key="3">
    <source>
        <dbReference type="ARBA" id="ARBA00022729"/>
    </source>
</evidence>
<feature type="domain" description="Periplasmic binding protein" evidence="5">
    <location>
        <begin position="32"/>
        <end position="280"/>
    </location>
</feature>
<evidence type="ECO:0000313" key="6">
    <source>
        <dbReference type="EMBL" id="MEK0083004.1"/>
    </source>
</evidence>
<proteinExistence type="inferred from homology"/>
<evidence type="ECO:0000313" key="7">
    <source>
        <dbReference type="Proteomes" id="UP001375743"/>
    </source>
</evidence>
<dbReference type="RefSeq" id="WP_418158857.1">
    <property type="nucleotide sequence ID" value="NZ_JBBLZC010000006.1"/>
</dbReference>
<dbReference type="Proteomes" id="UP001375743">
    <property type="component" value="Unassembled WGS sequence"/>
</dbReference>
<dbReference type="InterPro" id="IPR028082">
    <property type="entry name" value="Peripla_BP_I"/>
</dbReference>
<reference evidence="6 7" key="1">
    <citation type="submission" date="2024-01" db="EMBL/GenBank/DDBJ databases">
        <title>Multi-omics insights into the function and evolution of sodium benzoate biodegradation pathways in Benzoatithermus flavus gen. nov., sp. nov. from hot spring.</title>
        <authorList>
            <person name="Hu C.-J."/>
            <person name="Li W.-J."/>
        </authorList>
    </citation>
    <scope>NUCLEOTIDE SEQUENCE [LARGE SCALE GENOMIC DNA]</scope>
    <source>
        <strain evidence="6 7">SYSU G07066</strain>
    </source>
</reference>
<name>A0ABU8XPJ2_9PROT</name>
<evidence type="ECO:0000256" key="4">
    <source>
        <dbReference type="SAM" id="SignalP"/>
    </source>
</evidence>
<comment type="caution">
    <text evidence="6">The sequence shown here is derived from an EMBL/GenBank/DDBJ whole genome shotgun (WGS) entry which is preliminary data.</text>
</comment>
<dbReference type="Pfam" id="PF13407">
    <property type="entry name" value="Peripla_BP_4"/>
    <property type="match status" value="1"/>
</dbReference>
<dbReference type="PANTHER" id="PTHR46847">
    <property type="entry name" value="D-ALLOSE-BINDING PERIPLASMIC PROTEIN-RELATED"/>
    <property type="match status" value="1"/>
</dbReference>
<evidence type="ECO:0000259" key="5">
    <source>
        <dbReference type="Pfam" id="PF13407"/>
    </source>
</evidence>
<protein>
    <submittedName>
        <fullName evidence="6">Sugar ABC transporter substrate-binding protein</fullName>
    </submittedName>
</protein>
<accession>A0ABU8XPJ2</accession>
<feature type="chain" id="PRO_5047299820" evidence="4">
    <location>
        <begin position="26"/>
        <end position="313"/>
    </location>
</feature>
<dbReference type="PANTHER" id="PTHR46847:SF1">
    <property type="entry name" value="D-ALLOSE-BINDING PERIPLASMIC PROTEIN-RELATED"/>
    <property type="match status" value="1"/>
</dbReference>
<dbReference type="SUPFAM" id="SSF53822">
    <property type="entry name" value="Periplasmic binding protein-like I"/>
    <property type="match status" value="1"/>
</dbReference>
<keyword evidence="3 4" id="KW-0732">Signal</keyword>
<dbReference type="Gene3D" id="3.40.50.2300">
    <property type="match status" value="2"/>
</dbReference>
<feature type="signal peptide" evidence="4">
    <location>
        <begin position="1"/>
        <end position="25"/>
    </location>
</feature>
<comment type="similarity">
    <text evidence="2">Belongs to the bacterial solute-binding protein 2 family.</text>
</comment>
<gene>
    <name evidence="6" type="ORF">U1T56_07570</name>
</gene>
<evidence type="ECO:0000256" key="2">
    <source>
        <dbReference type="ARBA" id="ARBA00007639"/>
    </source>
</evidence>
<comment type="subcellular location">
    <subcellularLocation>
        <location evidence="1">Cell envelope</location>
    </subcellularLocation>
</comment>
<dbReference type="InterPro" id="IPR025997">
    <property type="entry name" value="SBP_2_dom"/>
</dbReference>
<evidence type="ECO:0000256" key="1">
    <source>
        <dbReference type="ARBA" id="ARBA00004196"/>
    </source>
</evidence>
<dbReference type="CDD" id="cd06312">
    <property type="entry name" value="PBP1_ABC_sugar_binding-like"/>
    <property type="match status" value="1"/>
</dbReference>
<sequence>MRHLAIAATAACALLAAGLSSAAMAQGSIRIVVVTHGQAANPFWSVVKRGVDEAAKDMGVTVEYRAPNTFDMVQMSQLIDAAVASHPDGLAVSIPDADALGDSITSAVASGIPVVSLNSGSDVFEKLGVGAHVGQTEYEAGLGAGRRMAAKGVTKALCVNPEVGNVALDLRCKGLADGLGGKAEVLAVTLDPTETRNGVASRFMAGADIGGVLTLAPSTAEATLEALDGAGALGKVVFGTFDLSPDVLKAVHDGKMDFAIDQQPYLQGYLPIVFLTEHAKYGVLPSGTVRTGPAFVTKENAERVIDLTAKGIR</sequence>
<dbReference type="EMBL" id="JBBLZC010000006">
    <property type="protein sequence ID" value="MEK0083004.1"/>
    <property type="molecule type" value="Genomic_DNA"/>
</dbReference>
<organism evidence="6 7">
    <name type="scientific">Benzoatithermus flavus</name>
    <dbReference type="NCBI Taxonomy" id="3108223"/>
    <lineage>
        <taxon>Bacteria</taxon>
        <taxon>Pseudomonadati</taxon>
        <taxon>Pseudomonadota</taxon>
        <taxon>Alphaproteobacteria</taxon>
        <taxon>Geminicoccales</taxon>
        <taxon>Geminicoccaceae</taxon>
        <taxon>Benzoatithermus</taxon>
    </lineage>
</organism>
<keyword evidence="7" id="KW-1185">Reference proteome</keyword>